<evidence type="ECO:0000313" key="9">
    <source>
        <dbReference type="EMBL" id="WOL04493.1"/>
    </source>
</evidence>
<dbReference type="InterPro" id="IPR017972">
    <property type="entry name" value="Cyt_P450_CS"/>
</dbReference>
<keyword evidence="6 8" id="KW-0503">Monooxygenase</keyword>
<evidence type="ECO:0000256" key="2">
    <source>
        <dbReference type="ARBA" id="ARBA00022617"/>
    </source>
</evidence>
<accession>A0AAQ3KC63</accession>
<proteinExistence type="inferred from homology"/>
<dbReference type="GO" id="GO:0004497">
    <property type="term" value="F:monooxygenase activity"/>
    <property type="evidence" value="ECO:0007669"/>
    <property type="project" value="UniProtKB-KW"/>
</dbReference>
<comment type="cofactor">
    <cofactor evidence="7">
        <name>heme</name>
        <dbReference type="ChEBI" id="CHEBI:30413"/>
    </cofactor>
</comment>
<dbReference type="InterPro" id="IPR001128">
    <property type="entry name" value="Cyt_P450"/>
</dbReference>
<evidence type="ECO:0000256" key="1">
    <source>
        <dbReference type="ARBA" id="ARBA00010617"/>
    </source>
</evidence>
<evidence type="ECO:0000256" key="6">
    <source>
        <dbReference type="ARBA" id="ARBA00023033"/>
    </source>
</evidence>
<evidence type="ECO:0000313" key="10">
    <source>
        <dbReference type="Proteomes" id="UP001327560"/>
    </source>
</evidence>
<dbReference type="InterPro" id="IPR036396">
    <property type="entry name" value="Cyt_P450_sf"/>
</dbReference>
<keyword evidence="10" id="KW-1185">Reference proteome</keyword>
<evidence type="ECO:0000256" key="5">
    <source>
        <dbReference type="ARBA" id="ARBA00023004"/>
    </source>
</evidence>
<evidence type="ECO:0000256" key="7">
    <source>
        <dbReference type="PIRSR" id="PIRSR602401-1"/>
    </source>
</evidence>
<reference evidence="9 10" key="1">
    <citation type="submission" date="2023-10" db="EMBL/GenBank/DDBJ databases">
        <title>Chromosome-scale genome assembly provides insights into flower coloration mechanisms of Canna indica.</title>
        <authorList>
            <person name="Li C."/>
        </authorList>
    </citation>
    <scope>NUCLEOTIDE SEQUENCE [LARGE SCALE GENOMIC DNA]</scope>
    <source>
        <tissue evidence="9">Flower</tissue>
    </source>
</reference>
<dbReference type="PRINTS" id="PR00463">
    <property type="entry name" value="EP450I"/>
</dbReference>
<dbReference type="SUPFAM" id="SSF48264">
    <property type="entry name" value="Cytochrome P450"/>
    <property type="match status" value="1"/>
</dbReference>
<keyword evidence="4 8" id="KW-0560">Oxidoreductase</keyword>
<dbReference type="PANTHER" id="PTHR47955:SF8">
    <property type="entry name" value="CYTOCHROME P450 71D11-LIKE"/>
    <property type="match status" value="1"/>
</dbReference>
<protein>
    <submittedName>
        <fullName evidence="9">Premnaspirodiene oxygenase-like</fullName>
    </submittedName>
</protein>
<dbReference type="PRINTS" id="PR00385">
    <property type="entry name" value="P450"/>
</dbReference>
<dbReference type="Pfam" id="PF00067">
    <property type="entry name" value="p450"/>
    <property type="match status" value="1"/>
</dbReference>
<evidence type="ECO:0000256" key="4">
    <source>
        <dbReference type="ARBA" id="ARBA00023002"/>
    </source>
</evidence>
<keyword evidence="2 7" id="KW-0349">Heme</keyword>
<keyword evidence="3 7" id="KW-0479">Metal-binding</keyword>
<dbReference type="GO" id="GO:0020037">
    <property type="term" value="F:heme binding"/>
    <property type="evidence" value="ECO:0007669"/>
    <property type="project" value="InterPro"/>
</dbReference>
<dbReference type="Gene3D" id="1.10.630.10">
    <property type="entry name" value="Cytochrome P450"/>
    <property type="match status" value="1"/>
</dbReference>
<dbReference type="PROSITE" id="PS00086">
    <property type="entry name" value="CYTOCHROME_P450"/>
    <property type="match status" value="1"/>
</dbReference>
<dbReference type="AlphaFoldDB" id="A0AAQ3KC63"/>
<dbReference type="CDD" id="cd11072">
    <property type="entry name" value="CYP71-like"/>
    <property type="match status" value="1"/>
</dbReference>
<dbReference type="PANTHER" id="PTHR47955">
    <property type="entry name" value="CYTOCHROME P450 FAMILY 71 PROTEIN"/>
    <property type="match status" value="1"/>
</dbReference>
<dbReference type="GO" id="GO:0005506">
    <property type="term" value="F:iron ion binding"/>
    <property type="evidence" value="ECO:0007669"/>
    <property type="project" value="InterPro"/>
</dbReference>
<name>A0AAQ3KC63_9LILI</name>
<dbReference type="EMBL" id="CP136893">
    <property type="protein sequence ID" value="WOL04493.1"/>
    <property type="molecule type" value="Genomic_DNA"/>
</dbReference>
<evidence type="ECO:0000256" key="3">
    <source>
        <dbReference type="ARBA" id="ARBA00022723"/>
    </source>
</evidence>
<dbReference type="FunFam" id="1.10.630.10:FF:000043">
    <property type="entry name" value="Cytochrome P450 99A2"/>
    <property type="match status" value="1"/>
</dbReference>
<evidence type="ECO:0000256" key="8">
    <source>
        <dbReference type="RuleBase" id="RU000461"/>
    </source>
</evidence>
<keyword evidence="5 7" id="KW-0408">Iron</keyword>
<dbReference type="InterPro" id="IPR002401">
    <property type="entry name" value="Cyt_P450_E_grp-I"/>
</dbReference>
<dbReference type="Proteomes" id="UP001327560">
    <property type="component" value="Chromosome 4"/>
</dbReference>
<organism evidence="9 10">
    <name type="scientific">Canna indica</name>
    <name type="common">Indian-shot</name>
    <dbReference type="NCBI Taxonomy" id="4628"/>
    <lineage>
        <taxon>Eukaryota</taxon>
        <taxon>Viridiplantae</taxon>
        <taxon>Streptophyta</taxon>
        <taxon>Embryophyta</taxon>
        <taxon>Tracheophyta</taxon>
        <taxon>Spermatophyta</taxon>
        <taxon>Magnoliopsida</taxon>
        <taxon>Liliopsida</taxon>
        <taxon>Zingiberales</taxon>
        <taxon>Cannaceae</taxon>
        <taxon>Canna</taxon>
    </lineage>
</organism>
<sequence length="539" mass="60923">MEFQITSKFGVVKNNSSLFLGFQPIKREPNPLLLLPATAGHGMLRLPTVTKRRLCMPKAAASRSSQPATAPLPPRPWELPLIGNIHHLFAGLPHHALRDLARVHGPLMLLRLGEIDQLVVSSREAAEEIMRTQDLNFIDRPPLIAPMIILYGGKDMSFAPYSAYWRQLRRLCVTELLSGKRVRSYSSLREEETTSLIHDIAVATADGGTVNLSERLTAVSNNIVCRATFGHMCRDQSKFITYMEEAITMASGFSISDLYPSFQFIDNVIGMRPKLEMYHRKIDEILAATIQAHQMSRNEGEEQDLINVLLDLKDHGDYEIPITIESIKAIIFDMFTGGTETSSGMLQWVMSELMRNPEVMEKAQKEVREAMKGKGKVEESDIEKLSYIEAVVKETLRLHPPLPLLLPRVCKETTQVLGYTIPAGTRVMINAWALGRDPKYWEDAEEFKPERFENNDIAYRGSDFEYIPFGAGRRICPGMSFGLATVEMALTQILYYFDWKLPRGMKPEDVDMAETFGPTSRRKSALFLHATPCYPLPRV</sequence>
<comment type="similarity">
    <text evidence="1 8">Belongs to the cytochrome P450 family.</text>
</comment>
<feature type="binding site" description="axial binding residue" evidence="7">
    <location>
        <position position="476"/>
    </location>
    <ligand>
        <name>heme</name>
        <dbReference type="ChEBI" id="CHEBI:30413"/>
    </ligand>
    <ligandPart>
        <name>Fe</name>
        <dbReference type="ChEBI" id="CHEBI:18248"/>
    </ligandPart>
</feature>
<dbReference type="GO" id="GO:0016705">
    <property type="term" value="F:oxidoreductase activity, acting on paired donors, with incorporation or reduction of molecular oxygen"/>
    <property type="evidence" value="ECO:0007669"/>
    <property type="project" value="InterPro"/>
</dbReference>
<gene>
    <name evidence="9" type="ORF">Cni_G13214</name>
</gene>